<feature type="region of interest" description="Disordered" evidence="7">
    <location>
        <begin position="19"/>
        <end position="54"/>
    </location>
</feature>
<dbReference type="Gene3D" id="1.10.20.10">
    <property type="entry name" value="Histone, subunit A"/>
    <property type="match status" value="1"/>
</dbReference>
<dbReference type="PaxDb" id="121845-A0A1S3DT60"/>
<dbReference type="GO" id="GO:0046982">
    <property type="term" value="F:protein heterodimerization activity"/>
    <property type="evidence" value="ECO:0007669"/>
    <property type="project" value="InterPro"/>
</dbReference>
<evidence type="ECO:0000256" key="2">
    <source>
        <dbReference type="ARBA" id="ARBA00007530"/>
    </source>
</evidence>
<evidence type="ECO:0000259" key="8">
    <source>
        <dbReference type="Pfam" id="PF03847"/>
    </source>
</evidence>
<evidence type="ECO:0000313" key="10">
    <source>
        <dbReference type="RefSeq" id="XP_008487408.1"/>
    </source>
</evidence>
<dbReference type="Pfam" id="PF03847">
    <property type="entry name" value="TFIID_20kDa"/>
    <property type="match status" value="1"/>
</dbReference>
<gene>
    <name evidence="10" type="primary">LOC103524181</name>
</gene>
<dbReference type="SUPFAM" id="SSF47113">
    <property type="entry name" value="Histone-fold"/>
    <property type="match status" value="1"/>
</dbReference>
<comment type="subcellular location">
    <subcellularLocation>
        <location evidence="1">Nucleus</location>
    </subcellularLocation>
</comment>
<organism evidence="9 10">
    <name type="scientific">Diaphorina citri</name>
    <name type="common">Asian citrus psyllid</name>
    <dbReference type="NCBI Taxonomy" id="121845"/>
    <lineage>
        <taxon>Eukaryota</taxon>
        <taxon>Metazoa</taxon>
        <taxon>Ecdysozoa</taxon>
        <taxon>Arthropoda</taxon>
        <taxon>Hexapoda</taxon>
        <taxon>Insecta</taxon>
        <taxon>Pterygota</taxon>
        <taxon>Neoptera</taxon>
        <taxon>Paraneoptera</taxon>
        <taxon>Hemiptera</taxon>
        <taxon>Sternorrhyncha</taxon>
        <taxon>Psylloidea</taxon>
        <taxon>Psyllidae</taxon>
        <taxon>Diaphorininae</taxon>
        <taxon>Diaphorina</taxon>
    </lineage>
</organism>
<feature type="compositionally biased region" description="Polar residues" evidence="7">
    <location>
        <begin position="39"/>
        <end position="51"/>
    </location>
</feature>
<dbReference type="PANTHER" id="PTHR12264:SF21">
    <property type="entry name" value="TRANSCRIPTION INITIATION FACTOR TFIID SUBUNIT 12"/>
    <property type="match status" value="1"/>
</dbReference>
<dbReference type="STRING" id="121845.A0A1S3DT60"/>
<keyword evidence="6" id="KW-0539">Nucleus</keyword>
<sequence>MLNSVDSDHSQVMNSFSNSMEVDQNSSQSSTQSPAAQVMQKTNMPSSTPNDQILGKDKLDELMRQVDSTLQIDEEVYDTFSEIANDFVDNIVHRACQLAKHRGSSTLDPKDLQFVLAKDWNISIPGYGTDELKPYKRPMATEAHKQRLALIRKHLKKY</sequence>
<evidence type="ECO:0000256" key="7">
    <source>
        <dbReference type="SAM" id="MobiDB-lite"/>
    </source>
</evidence>
<dbReference type="GO" id="GO:0005669">
    <property type="term" value="C:transcription factor TFIID complex"/>
    <property type="evidence" value="ECO:0007669"/>
    <property type="project" value="InterPro"/>
</dbReference>
<dbReference type="InterPro" id="IPR009072">
    <property type="entry name" value="Histone-fold"/>
</dbReference>
<dbReference type="GeneID" id="103524181"/>
<dbReference type="PANTHER" id="PTHR12264">
    <property type="entry name" value="TRANSCRIPTION INITIATION FACTOR TFIID SUBUNIT 12"/>
    <property type="match status" value="1"/>
</dbReference>
<dbReference type="RefSeq" id="XP_008487408.1">
    <property type="nucleotide sequence ID" value="XM_008489186.3"/>
</dbReference>
<evidence type="ECO:0000256" key="5">
    <source>
        <dbReference type="ARBA" id="ARBA00023163"/>
    </source>
</evidence>
<dbReference type="InterPro" id="IPR003228">
    <property type="entry name" value="TFIID_TAF12_dom"/>
</dbReference>
<evidence type="ECO:0000313" key="9">
    <source>
        <dbReference type="Proteomes" id="UP000079169"/>
    </source>
</evidence>
<reference evidence="10" key="1">
    <citation type="submission" date="2025-08" db="UniProtKB">
        <authorList>
            <consortium name="RefSeq"/>
        </authorList>
    </citation>
    <scope>IDENTIFICATION</scope>
</reference>
<keyword evidence="4" id="KW-0805">Transcription regulation</keyword>
<name>A0A1S3DT60_DIACI</name>
<feature type="compositionally biased region" description="Low complexity" evidence="7">
    <location>
        <begin position="24"/>
        <end position="33"/>
    </location>
</feature>
<comment type="similarity">
    <text evidence="2">Belongs to the TAF12 family.</text>
</comment>
<dbReference type="OrthoDB" id="2193432at2759"/>
<dbReference type="GO" id="GO:0003677">
    <property type="term" value="F:DNA binding"/>
    <property type="evidence" value="ECO:0007669"/>
    <property type="project" value="TreeGrafter"/>
</dbReference>
<protein>
    <recommendedName>
        <fullName evidence="3">Transcription initiation factor TFIID subunit 12</fullName>
    </recommendedName>
</protein>
<keyword evidence="5" id="KW-0804">Transcription</keyword>
<evidence type="ECO:0000256" key="3">
    <source>
        <dbReference type="ARBA" id="ARBA00017484"/>
    </source>
</evidence>
<keyword evidence="9" id="KW-1185">Reference proteome</keyword>
<dbReference type="GO" id="GO:0017025">
    <property type="term" value="F:TBP-class protein binding"/>
    <property type="evidence" value="ECO:0007669"/>
    <property type="project" value="TreeGrafter"/>
</dbReference>
<dbReference type="KEGG" id="dci:103524181"/>
<feature type="domain" description="Transcription initiation factor TFIID subunit 12" evidence="8">
    <location>
        <begin position="55"/>
        <end position="122"/>
    </location>
</feature>
<dbReference type="CTD" id="6883"/>
<evidence type="ECO:0000256" key="6">
    <source>
        <dbReference type="ARBA" id="ARBA00023242"/>
    </source>
</evidence>
<dbReference type="CDD" id="cd07981">
    <property type="entry name" value="HFD_TAF12"/>
    <property type="match status" value="1"/>
</dbReference>
<dbReference type="InterPro" id="IPR037794">
    <property type="entry name" value="TAF12"/>
</dbReference>
<evidence type="ECO:0000256" key="4">
    <source>
        <dbReference type="ARBA" id="ARBA00023015"/>
    </source>
</evidence>
<proteinExistence type="inferred from homology"/>
<dbReference type="OMA" id="HRRDTTV"/>
<dbReference type="Proteomes" id="UP000079169">
    <property type="component" value="Unplaced"/>
</dbReference>
<dbReference type="GO" id="GO:0051123">
    <property type="term" value="P:RNA polymerase II preinitiation complex assembly"/>
    <property type="evidence" value="ECO:0007669"/>
    <property type="project" value="TreeGrafter"/>
</dbReference>
<dbReference type="AlphaFoldDB" id="A0A1S3DT60"/>
<accession>A0A1S3DT60</accession>
<dbReference type="GO" id="GO:0000124">
    <property type="term" value="C:SAGA complex"/>
    <property type="evidence" value="ECO:0007669"/>
    <property type="project" value="InterPro"/>
</dbReference>
<evidence type="ECO:0000256" key="1">
    <source>
        <dbReference type="ARBA" id="ARBA00004123"/>
    </source>
</evidence>